<dbReference type="InterPro" id="IPR050455">
    <property type="entry name" value="Tpx_Peroxidase_subfamily"/>
</dbReference>
<dbReference type="InterPro" id="IPR002065">
    <property type="entry name" value="TPX"/>
</dbReference>
<dbReference type="PANTHER" id="PTHR43110">
    <property type="entry name" value="THIOL PEROXIDASE"/>
    <property type="match status" value="1"/>
</dbReference>
<sequence length="163" mass="18217">MEFTKKGKLLKIEGTQPNIGEMVPNFFVRNKNDETISLENCQGEITLISVVPDIDTRVCAVQTKAFNKNVSELEGINLITISTNTKDEQENWCAGEGIDMEMFRDVDLSFGKMYGIAIPELNVLARSVFIIDATGKLIYKEVVSEMSDEPNYDKAIESAKAVR</sequence>
<keyword evidence="3" id="KW-1015">Disulfide bond</keyword>
<dbReference type="Proteomes" id="UP000193435">
    <property type="component" value="Unassembled WGS sequence"/>
</dbReference>
<dbReference type="InterPro" id="IPR000866">
    <property type="entry name" value="AhpC/TSA"/>
</dbReference>
<dbReference type="PANTHER" id="PTHR43110:SF1">
    <property type="entry name" value="THIOL PEROXIDASE"/>
    <property type="match status" value="1"/>
</dbReference>
<evidence type="ECO:0000313" key="6">
    <source>
        <dbReference type="EMBL" id="SMH39218.1"/>
    </source>
</evidence>
<dbReference type="InterPro" id="IPR013766">
    <property type="entry name" value="Thioredoxin_domain"/>
</dbReference>
<evidence type="ECO:0000313" key="7">
    <source>
        <dbReference type="Proteomes" id="UP000193435"/>
    </source>
</evidence>
<evidence type="ECO:0000256" key="4">
    <source>
        <dbReference type="ARBA" id="ARBA00023284"/>
    </source>
</evidence>
<evidence type="ECO:0000256" key="2">
    <source>
        <dbReference type="ARBA" id="ARBA00022862"/>
    </source>
</evidence>
<dbReference type="CDD" id="cd03014">
    <property type="entry name" value="PRX_Atyp2cys"/>
    <property type="match status" value="1"/>
</dbReference>
<dbReference type="NCBIfam" id="NF001808">
    <property type="entry name" value="PRK00522.1"/>
    <property type="match status" value="1"/>
</dbReference>
<feature type="domain" description="Thioredoxin" evidence="5">
    <location>
        <begin position="17"/>
        <end position="163"/>
    </location>
</feature>
<evidence type="ECO:0000256" key="3">
    <source>
        <dbReference type="ARBA" id="ARBA00023157"/>
    </source>
</evidence>
<keyword evidence="7" id="KW-1185">Reference proteome</keyword>
<keyword evidence="2" id="KW-0049">Antioxidant</keyword>
<dbReference type="Pfam" id="PF00578">
    <property type="entry name" value="AhpC-TSA"/>
    <property type="match status" value="1"/>
</dbReference>
<name>A0A1X7NMT7_9LACT</name>
<keyword evidence="4" id="KW-0676">Redox-active center</keyword>
<evidence type="ECO:0000259" key="5">
    <source>
        <dbReference type="PROSITE" id="PS51352"/>
    </source>
</evidence>
<protein>
    <submittedName>
        <fullName evidence="6">Thiol peroxidase (Atypical 2-Cys peroxiredoxin)</fullName>
    </submittedName>
</protein>
<keyword evidence="1 6" id="KW-0575">Peroxidase</keyword>
<dbReference type="Gene3D" id="3.40.30.10">
    <property type="entry name" value="Glutaredoxin"/>
    <property type="match status" value="1"/>
</dbReference>
<dbReference type="STRING" id="1073423.SAMN04488700_2219"/>
<gene>
    <name evidence="6" type="ORF">SAMN04488700_2219</name>
</gene>
<organism evidence="6 7">
    <name type="scientific">Carnobacterium iners</name>
    <dbReference type="NCBI Taxonomy" id="1073423"/>
    <lineage>
        <taxon>Bacteria</taxon>
        <taxon>Bacillati</taxon>
        <taxon>Bacillota</taxon>
        <taxon>Bacilli</taxon>
        <taxon>Lactobacillales</taxon>
        <taxon>Carnobacteriaceae</taxon>
        <taxon>Carnobacterium</taxon>
    </lineage>
</organism>
<dbReference type="InterPro" id="IPR036249">
    <property type="entry name" value="Thioredoxin-like_sf"/>
</dbReference>
<dbReference type="SUPFAM" id="SSF52833">
    <property type="entry name" value="Thioredoxin-like"/>
    <property type="match status" value="1"/>
</dbReference>
<proteinExistence type="predicted"/>
<dbReference type="EMBL" id="FXBJ01000002">
    <property type="protein sequence ID" value="SMH39218.1"/>
    <property type="molecule type" value="Genomic_DNA"/>
</dbReference>
<dbReference type="OrthoDB" id="9781543at2"/>
<dbReference type="PROSITE" id="PS51352">
    <property type="entry name" value="THIOREDOXIN_2"/>
    <property type="match status" value="1"/>
</dbReference>
<keyword evidence="1 6" id="KW-0560">Oxidoreductase</keyword>
<dbReference type="GO" id="GO:0008379">
    <property type="term" value="F:thioredoxin peroxidase activity"/>
    <property type="evidence" value="ECO:0007669"/>
    <property type="project" value="InterPro"/>
</dbReference>
<dbReference type="RefSeq" id="WP_085560244.1">
    <property type="nucleotide sequence ID" value="NZ_FOAH01000002.1"/>
</dbReference>
<dbReference type="AlphaFoldDB" id="A0A1X7NMT7"/>
<accession>A0A1X7NMT7</accession>
<evidence type="ECO:0000256" key="1">
    <source>
        <dbReference type="ARBA" id="ARBA00022559"/>
    </source>
</evidence>
<reference evidence="6 7" key="1">
    <citation type="submission" date="2017-04" db="EMBL/GenBank/DDBJ databases">
        <authorList>
            <person name="Afonso C.L."/>
            <person name="Miller P.J."/>
            <person name="Scott M.A."/>
            <person name="Spackman E."/>
            <person name="Goraichik I."/>
            <person name="Dimitrov K.M."/>
            <person name="Suarez D.L."/>
            <person name="Swayne D.E."/>
        </authorList>
    </citation>
    <scope>NUCLEOTIDE SEQUENCE [LARGE SCALE GENOMIC DNA]</scope>
    <source>
        <strain evidence="6 7">LMG26642</strain>
    </source>
</reference>